<feature type="region of interest" description="Disordered" evidence="1">
    <location>
        <begin position="569"/>
        <end position="710"/>
    </location>
</feature>
<dbReference type="EMBL" id="JAYKXH010000020">
    <property type="protein sequence ID" value="KAK7132685.1"/>
    <property type="molecule type" value="Genomic_DNA"/>
</dbReference>
<feature type="compositionally biased region" description="Polar residues" evidence="1">
    <location>
        <begin position="780"/>
        <end position="795"/>
    </location>
</feature>
<accession>A0AAN9CG49</accession>
<dbReference type="PANTHER" id="PTHR15016">
    <property type="entry name" value="BREAST CARCINOMA-AMPLIFIED SEQUENCE 1"/>
    <property type="match status" value="1"/>
</dbReference>
<sequence>MGNEQSTQKKRQKTNADKKVKNGELNGHAVPTPDGTELVASKAAAVEQKSEPPPVTITNEPKPAKKEEVDSCKLNGPKHVEKAPEQKTTVAKDAEPPKTVPKPSEDEVTNFFGKMFKKKSEPVKPTLESNDSVDAQVTAVDLKLDLQTDKVFINSDQKEILEEVAEKLKFQLVNVIPAQPKSPSSLTKNILKESSSTNVEDVTCLEVLPDLHTKQEPVAVAEEPLSEEPFTRQASEIHVGHLTSEEPPTADAKVPEDEEPKTVDAEQALLEDQELLQIVESIISDEREQLACENVPMCEATKHLIDEPISKKLMKVADEADGFIAQSTSSVVNLAVDTVEVVSPVEEPVIGTEEPLITEEIVDIVEEILQITQEQETVSQSEELPKHNFKETLVVAEEPLTTSVEPALVAEEEIPPGSFELILAANSKASADEESWVIIEEPARPLNVSAHSGRSALRSKSNSAESTHILSQLKSVCIRALEDSSYKPLSVDVCAHESIIHITIEVCPDEFTCLNKDPVAIKTSTEPEPEGETLEPSPVEVAEENNPPEDIKAAEKSVMNFFKTFVSPTKTSKEAKATPDASKEQSQKETPPAPSTNVQETPKAPPPPPPPAPPKMESKAEPVVKKEETSATKAAAATKAEGSAKTKTKDSSFSKLFRPKPVVVEEKKPVEVQVDASKSSTLEASAKPEEPPAPKPEEKKPEKKSSFGNMFKPKVLLGQVNTRIQAAASSAAASISLMSARSPKAPEAKKETPVPPAVAEAPVVKAKEEPKPAVPAPQTAPDNRSIGSTDNSSPNMPRKLEKRNSLQLFFKNLGQKRQSDAGVQTDPVAPEKPK</sequence>
<feature type="region of interest" description="Disordered" evidence="1">
    <location>
        <begin position="522"/>
        <end position="546"/>
    </location>
</feature>
<organism evidence="2 3">
    <name type="scientific">Phoxinus phoxinus</name>
    <name type="common">Eurasian minnow</name>
    <dbReference type="NCBI Taxonomy" id="58324"/>
    <lineage>
        <taxon>Eukaryota</taxon>
        <taxon>Metazoa</taxon>
        <taxon>Chordata</taxon>
        <taxon>Craniata</taxon>
        <taxon>Vertebrata</taxon>
        <taxon>Euteleostomi</taxon>
        <taxon>Actinopterygii</taxon>
        <taxon>Neopterygii</taxon>
        <taxon>Teleostei</taxon>
        <taxon>Ostariophysi</taxon>
        <taxon>Cypriniformes</taxon>
        <taxon>Leuciscidae</taxon>
        <taxon>Phoxininae</taxon>
        <taxon>Phoxinus</taxon>
    </lineage>
</organism>
<protein>
    <submittedName>
        <fullName evidence="2">Uncharacterized protein</fullName>
    </submittedName>
</protein>
<feature type="region of interest" description="Disordered" evidence="1">
    <location>
        <begin position="727"/>
        <end position="834"/>
    </location>
</feature>
<dbReference type="Proteomes" id="UP001364617">
    <property type="component" value="Unassembled WGS sequence"/>
</dbReference>
<feature type="compositionally biased region" description="Basic and acidic residues" evidence="1">
    <location>
        <begin position="642"/>
        <end position="652"/>
    </location>
</feature>
<feature type="compositionally biased region" description="Pro residues" evidence="1">
    <location>
        <begin position="603"/>
        <end position="614"/>
    </location>
</feature>
<feature type="compositionally biased region" description="Low complexity" evidence="1">
    <location>
        <begin position="727"/>
        <end position="742"/>
    </location>
</feature>
<evidence type="ECO:0000313" key="2">
    <source>
        <dbReference type="EMBL" id="KAK7132685.1"/>
    </source>
</evidence>
<feature type="compositionally biased region" description="Basic and acidic residues" evidence="1">
    <location>
        <begin position="571"/>
        <end position="587"/>
    </location>
</feature>
<dbReference type="InterPro" id="IPR026115">
    <property type="entry name" value="NABC1"/>
</dbReference>
<feature type="compositionally biased region" description="Basic and acidic residues" evidence="1">
    <location>
        <begin position="616"/>
        <end position="630"/>
    </location>
</feature>
<feature type="compositionally biased region" description="Basic and acidic residues" evidence="1">
    <location>
        <begin position="78"/>
        <end position="96"/>
    </location>
</feature>
<dbReference type="PANTHER" id="PTHR15016:SF6">
    <property type="entry name" value="BREAST CARCINOMA-AMPLIFIED SEQUENCE 1"/>
    <property type="match status" value="1"/>
</dbReference>
<feature type="compositionally biased region" description="Basic and acidic residues" evidence="1">
    <location>
        <begin position="62"/>
        <end position="71"/>
    </location>
</feature>
<evidence type="ECO:0000313" key="3">
    <source>
        <dbReference type="Proteomes" id="UP001364617"/>
    </source>
</evidence>
<evidence type="ECO:0000256" key="1">
    <source>
        <dbReference type="SAM" id="MobiDB-lite"/>
    </source>
</evidence>
<dbReference type="GO" id="GO:0042552">
    <property type="term" value="P:myelination"/>
    <property type="evidence" value="ECO:0007669"/>
    <property type="project" value="TreeGrafter"/>
</dbReference>
<feature type="region of interest" description="Disordered" evidence="1">
    <location>
        <begin position="1"/>
        <end position="106"/>
    </location>
</feature>
<dbReference type="AlphaFoldDB" id="A0AAN9CG49"/>
<gene>
    <name evidence="2" type="ORF">R3I93_019044</name>
</gene>
<comment type="caution">
    <text evidence="2">The sequence shown here is derived from an EMBL/GenBank/DDBJ whole genome shotgun (WGS) entry which is preliminary data.</text>
</comment>
<reference evidence="2 3" key="1">
    <citation type="submission" date="2024-02" db="EMBL/GenBank/DDBJ databases">
        <title>Chromosome-level genome assembly of the Eurasian Minnow (Phoxinus phoxinus).</title>
        <authorList>
            <person name="Oriowo T.O."/>
            <person name="Martin S."/>
            <person name="Stange M."/>
            <person name="Chrysostomakis Y."/>
            <person name="Brown T."/>
            <person name="Winkler S."/>
            <person name="Kukowka S."/>
            <person name="Myers E.W."/>
            <person name="Bohne A."/>
        </authorList>
    </citation>
    <scope>NUCLEOTIDE SEQUENCE [LARGE SCALE GENOMIC DNA]</scope>
    <source>
        <strain evidence="2">ZFMK-TIS-60720</strain>
        <tissue evidence="2">Whole Organism</tissue>
    </source>
</reference>
<feature type="compositionally biased region" description="Low complexity" evidence="1">
    <location>
        <begin position="631"/>
        <end position="641"/>
    </location>
</feature>
<name>A0AAN9CG49_9TELE</name>
<keyword evidence="3" id="KW-1185">Reference proteome</keyword>
<feature type="compositionally biased region" description="Basic and acidic residues" evidence="1">
    <location>
        <begin position="686"/>
        <end position="705"/>
    </location>
</feature>
<proteinExistence type="predicted"/>